<accession>A0AAD4FCK8</accession>
<gene>
    <name evidence="2" type="ORF">G6011_05453</name>
</gene>
<sequence length="136" mass="15982">MSSFEKTSDKPKPSKRRCLQSDHSPLNAKADETYVEDKSNIEDCISFYNFGYKPKDEEDFTRAEEMRLLPYKIDMDVIHGKRYEIRDRWPSAQKNYDTSLTASGRALYAERRLELLVMRQEAAYRDAPMLPANEEM</sequence>
<dbReference type="Proteomes" id="UP001199106">
    <property type="component" value="Unassembled WGS sequence"/>
</dbReference>
<reference evidence="2" key="1">
    <citation type="submission" date="2021-07" db="EMBL/GenBank/DDBJ databases">
        <title>Genome Resource of American Ginseng Black Spot Pathogen Alternaria panax.</title>
        <authorList>
            <person name="Qiu C."/>
            <person name="Wang W."/>
            <person name="Liu Z."/>
        </authorList>
    </citation>
    <scope>NUCLEOTIDE SEQUENCE</scope>
    <source>
        <strain evidence="2">BNCC115425</strain>
    </source>
</reference>
<dbReference type="AlphaFoldDB" id="A0AAD4FCK8"/>
<keyword evidence="3" id="KW-1185">Reference proteome</keyword>
<comment type="caution">
    <text evidence="2">The sequence shown here is derived from an EMBL/GenBank/DDBJ whole genome shotgun (WGS) entry which is preliminary data.</text>
</comment>
<feature type="compositionally biased region" description="Basic and acidic residues" evidence="1">
    <location>
        <begin position="1"/>
        <end position="12"/>
    </location>
</feature>
<protein>
    <submittedName>
        <fullName evidence="2">Uncharacterized protein</fullName>
    </submittedName>
</protein>
<organism evidence="2 3">
    <name type="scientific">Alternaria panax</name>
    <dbReference type="NCBI Taxonomy" id="48097"/>
    <lineage>
        <taxon>Eukaryota</taxon>
        <taxon>Fungi</taxon>
        <taxon>Dikarya</taxon>
        <taxon>Ascomycota</taxon>
        <taxon>Pezizomycotina</taxon>
        <taxon>Dothideomycetes</taxon>
        <taxon>Pleosporomycetidae</taxon>
        <taxon>Pleosporales</taxon>
        <taxon>Pleosporineae</taxon>
        <taxon>Pleosporaceae</taxon>
        <taxon>Alternaria</taxon>
        <taxon>Alternaria sect. Panax</taxon>
    </lineage>
</organism>
<name>A0AAD4FCK8_9PLEO</name>
<evidence type="ECO:0000256" key="1">
    <source>
        <dbReference type="SAM" id="MobiDB-lite"/>
    </source>
</evidence>
<proteinExistence type="predicted"/>
<evidence type="ECO:0000313" key="3">
    <source>
        <dbReference type="Proteomes" id="UP001199106"/>
    </source>
</evidence>
<dbReference type="EMBL" id="JAANER010000007">
    <property type="protein sequence ID" value="KAG9187582.1"/>
    <property type="molecule type" value="Genomic_DNA"/>
</dbReference>
<evidence type="ECO:0000313" key="2">
    <source>
        <dbReference type="EMBL" id="KAG9187582.1"/>
    </source>
</evidence>
<feature type="region of interest" description="Disordered" evidence="1">
    <location>
        <begin position="1"/>
        <end position="33"/>
    </location>
</feature>